<name>A0ABU6CT83_9GAMM</name>
<sequence length="95" mass="10915">MKMINDWWFAISKRPEFRRQKTGKHIQQIIIAEQAGVHLNTLRRVLQTGDCRVDTLQALLKATGFELRIIEIETGQPVEFSAIENEVGLRHSSSL</sequence>
<protein>
    <recommendedName>
        <fullName evidence="3">XRE family transcriptional regulator</fullName>
    </recommendedName>
</protein>
<comment type="caution">
    <text evidence="1">The sequence shown here is derived from an EMBL/GenBank/DDBJ whole genome shotgun (WGS) entry which is preliminary data.</text>
</comment>
<organism evidence="1 2">
    <name type="scientific">Candidatus Thiothrix phosphatis</name>
    <dbReference type="NCBI Taxonomy" id="3112415"/>
    <lineage>
        <taxon>Bacteria</taxon>
        <taxon>Pseudomonadati</taxon>
        <taxon>Pseudomonadota</taxon>
        <taxon>Gammaproteobacteria</taxon>
        <taxon>Thiotrichales</taxon>
        <taxon>Thiotrichaceae</taxon>
        <taxon>Thiothrix</taxon>
    </lineage>
</organism>
<keyword evidence="2" id="KW-1185">Reference proteome</keyword>
<proteinExistence type="predicted"/>
<dbReference type="Proteomes" id="UP001308005">
    <property type="component" value="Unassembled WGS sequence"/>
</dbReference>
<evidence type="ECO:0000313" key="1">
    <source>
        <dbReference type="EMBL" id="MEB4590000.1"/>
    </source>
</evidence>
<gene>
    <name evidence="1" type="ORF">VSS37_03320</name>
</gene>
<accession>A0ABU6CT83</accession>
<evidence type="ECO:0008006" key="3">
    <source>
        <dbReference type="Google" id="ProtNLM"/>
    </source>
</evidence>
<evidence type="ECO:0000313" key="2">
    <source>
        <dbReference type="Proteomes" id="UP001308005"/>
    </source>
</evidence>
<dbReference type="EMBL" id="JAYMYJ010000029">
    <property type="protein sequence ID" value="MEB4590000.1"/>
    <property type="molecule type" value="Genomic_DNA"/>
</dbReference>
<reference evidence="2" key="1">
    <citation type="submission" date="2023-07" db="EMBL/GenBank/DDBJ databases">
        <title>The carbon used by Thiothrix.</title>
        <authorList>
            <person name="Chen L."/>
        </authorList>
    </citation>
    <scope>NUCLEOTIDE SEQUENCE [LARGE SCALE GENOMIC DNA]</scope>
</reference>
<dbReference type="RefSeq" id="WP_324693226.1">
    <property type="nucleotide sequence ID" value="NZ_JAYMYJ010000029.1"/>
</dbReference>